<dbReference type="EC" id="3.1.21.4" evidence="1"/>
<proteinExistence type="predicted"/>
<gene>
    <name evidence="1" type="primary">nlaIVR</name>
    <name evidence="1" type="ORF">MGMO_26c00190</name>
</gene>
<accession>V5C499</accession>
<dbReference type="AlphaFoldDB" id="V5C499"/>
<dbReference type="Pfam" id="PF09564">
    <property type="entry name" value="RE_NgoBV"/>
    <property type="match status" value="1"/>
</dbReference>
<dbReference type="RefSeq" id="WP_023493719.1">
    <property type="nucleotide sequence ID" value="NZ_AYLO01000026.1"/>
</dbReference>
<comment type="caution">
    <text evidence="1">The sequence shown here is derived from an EMBL/GenBank/DDBJ whole genome shotgun (WGS) entry which is preliminary data.</text>
</comment>
<dbReference type="GO" id="GO:0009036">
    <property type="term" value="F:type II site-specific deoxyribonuclease activity"/>
    <property type="evidence" value="ECO:0007669"/>
    <property type="project" value="UniProtKB-EC"/>
</dbReference>
<protein>
    <submittedName>
        <fullName evidence="1">Type-2 restriction enzyme NlaIV</fullName>
        <ecNumber evidence="1">3.1.21.4</ecNumber>
    </submittedName>
</protein>
<dbReference type="STRING" id="1116472.MGMO_26c00190"/>
<dbReference type="InterPro" id="IPR019064">
    <property type="entry name" value="Restrct_endonuc_II_NlaIV"/>
</dbReference>
<dbReference type="OrthoDB" id="2057768at2"/>
<name>V5C499_9GAMM</name>
<evidence type="ECO:0000313" key="1">
    <source>
        <dbReference type="EMBL" id="ESS73307.1"/>
    </source>
</evidence>
<sequence length="229" mass="26573">MKITAEQLYMKLVNDYKLVGQKGKISFTLKDITVEIETKDTVGNLIQEWIKAWMIAHSIEFGNPPNSQDFPDFLLDPDAQKTNLLEVKTFDYSKSANFDVANFMAYRRSVLAHPYRLDSNYLIIGYRMTGNSLEIADVWLKKVWEITGPSEDWPLKCQVKQGEVVNIRPVKWYNAERTTYKPFHSALEFVNAFDGTQRQWTRTERDTITSTWLRNVIKGYKAATGRDLT</sequence>
<evidence type="ECO:0000313" key="2">
    <source>
        <dbReference type="Proteomes" id="UP000017842"/>
    </source>
</evidence>
<reference evidence="1 2" key="1">
    <citation type="journal article" date="2013" name="Genome Announc.">
        <title>Draft Genome Sequence of the Methanotrophic Gammaproteobacterium Methyloglobulus morosus DSM 22980 Strain KoM1.</title>
        <authorList>
            <person name="Poehlein A."/>
            <person name="Deutzmann J.S."/>
            <person name="Daniel R."/>
            <person name="Simeonova D.D."/>
        </authorList>
    </citation>
    <scope>NUCLEOTIDE SEQUENCE [LARGE SCALE GENOMIC DNA]</scope>
    <source>
        <strain evidence="1 2">KoM1</strain>
    </source>
</reference>
<dbReference type="REBASE" id="76749">
    <property type="entry name" value="Mmo22980ORF200P"/>
</dbReference>
<organism evidence="1 2">
    <name type="scientific">Methyloglobulus morosus KoM1</name>
    <dbReference type="NCBI Taxonomy" id="1116472"/>
    <lineage>
        <taxon>Bacteria</taxon>
        <taxon>Pseudomonadati</taxon>
        <taxon>Pseudomonadota</taxon>
        <taxon>Gammaproteobacteria</taxon>
        <taxon>Methylococcales</taxon>
        <taxon>Methylococcaceae</taxon>
        <taxon>Methyloglobulus</taxon>
    </lineage>
</organism>
<dbReference type="Proteomes" id="UP000017842">
    <property type="component" value="Unassembled WGS sequence"/>
</dbReference>
<dbReference type="eggNOG" id="ENOG5032AYK">
    <property type="taxonomic scope" value="Bacteria"/>
</dbReference>
<keyword evidence="2" id="KW-1185">Reference proteome</keyword>
<dbReference type="EMBL" id="AYLO01000026">
    <property type="protein sequence ID" value="ESS73307.1"/>
    <property type="molecule type" value="Genomic_DNA"/>
</dbReference>
<keyword evidence="1" id="KW-0378">Hydrolase</keyword>